<dbReference type="EMBL" id="LQOY01000027">
    <property type="protein sequence ID" value="ORV94817.1"/>
    <property type="molecule type" value="Genomic_DNA"/>
</dbReference>
<evidence type="ECO:0000313" key="2">
    <source>
        <dbReference type="Proteomes" id="UP000193928"/>
    </source>
</evidence>
<proteinExistence type="predicted"/>
<organism evidence="1 2">
    <name type="scientific">Mycobacterium gordonae</name>
    <dbReference type="NCBI Taxonomy" id="1778"/>
    <lineage>
        <taxon>Bacteria</taxon>
        <taxon>Bacillati</taxon>
        <taxon>Actinomycetota</taxon>
        <taxon>Actinomycetes</taxon>
        <taxon>Mycobacteriales</taxon>
        <taxon>Mycobacteriaceae</taxon>
        <taxon>Mycobacterium</taxon>
    </lineage>
</organism>
<gene>
    <name evidence="1" type="ORF">AWC08_16225</name>
</gene>
<reference evidence="1 2" key="1">
    <citation type="submission" date="2016-01" db="EMBL/GenBank/DDBJ databases">
        <title>The new phylogeny of the genus Mycobacterium.</title>
        <authorList>
            <person name="Tarcisio F."/>
            <person name="Conor M."/>
            <person name="Antonella G."/>
            <person name="Elisabetta G."/>
            <person name="Giulia F.S."/>
            <person name="Sara T."/>
            <person name="Anna F."/>
            <person name="Clotilde B."/>
            <person name="Roberto B."/>
            <person name="Veronica D.S."/>
            <person name="Fabio R."/>
            <person name="Monica P."/>
            <person name="Olivier J."/>
            <person name="Enrico T."/>
            <person name="Nicola S."/>
        </authorList>
    </citation>
    <scope>NUCLEOTIDE SEQUENCE [LARGE SCALE GENOMIC DNA]</scope>
    <source>
        <strain evidence="1 2">DSM 44160</strain>
    </source>
</reference>
<sequence>MTRQAVGVVKGVGGVVAIDVGDQLLDLVARFLHGARHRGWKFRCAGGVLPVLRAAEDAGGTAVKHAQNSLVVMLTELAARTALSAADGNSLIAAPVCSQRGLSRALHAPNRPRGCENTQNNPVRPSASVPAWAGGKDVVVASGVVGCDQVVGGNVGAGYDRHG</sequence>
<name>A0A1X1X7E9_MYCGO</name>
<dbReference type="Proteomes" id="UP000193928">
    <property type="component" value="Unassembled WGS sequence"/>
</dbReference>
<protein>
    <submittedName>
        <fullName evidence="1">Uncharacterized protein</fullName>
    </submittedName>
</protein>
<keyword evidence="2" id="KW-1185">Reference proteome</keyword>
<dbReference type="AlphaFoldDB" id="A0A1X1X7E9"/>
<evidence type="ECO:0000313" key="1">
    <source>
        <dbReference type="EMBL" id="ORV94817.1"/>
    </source>
</evidence>
<comment type="caution">
    <text evidence="1">The sequence shown here is derived from an EMBL/GenBank/DDBJ whole genome shotgun (WGS) entry which is preliminary data.</text>
</comment>
<accession>A0A1X1X7E9</accession>